<dbReference type="GO" id="GO:0004553">
    <property type="term" value="F:hydrolase activity, hydrolyzing O-glycosyl compounds"/>
    <property type="evidence" value="ECO:0007669"/>
    <property type="project" value="InterPro"/>
</dbReference>
<dbReference type="InterPro" id="IPR010611">
    <property type="entry name" value="3D_dom"/>
</dbReference>
<evidence type="ECO:0000256" key="1">
    <source>
        <dbReference type="ARBA" id="ARBA00001420"/>
    </source>
</evidence>
<dbReference type="CDD" id="cd14485">
    <property type="entry name" value="mltA_like_LT_A"/>
    <property type="match status" value="1"/>
</dbReference>
<dbReference type="InterPro" id="IPR026044">
    <property type="entry name" value="MltA"/>
</dbReference>
<dbReference type="InterPro" id="IPR005300">
    <property type="entry name" value="MltA_B"/>
</dbReference>
<dbReference type="Pfam" id="PF03562">
    <property type="entry name" value="MltA"/>
    <property type="match status" value="1"/>
</dbReference>
<dbReference type="GO" id="GO:0019867">
    <property type="term" value="C:outer membrane"/>
    <property type="evidence" value="ECO:0007669"/>
    <property type="project" value="InterPro"/>
</dbReference>
<dbReference type="GO" id="GO:0009254">
    <property type="term" value="P:peptidoglycan turnover"/>
    <property type="evidence" value="ECO:0007669"/>
    <property type="project" value="InterPro"/>
</dbReference>
<evidence type="ECO:0000256" key="4">
    <source>
        <dbReference type="ARBA" id="ARBA00023316"/>
    </source>
</evidence>
<dbReference type="GO" id="GO:0008933">
    <property type="term" value="F:peptidoglycan lytic transglycosylase activity"/>
    <property type="evidence" value="ECO:0007669"/>
    <property type="project" value="TreeGrafter"/>
</dbReference>
<sequence>MLKSAFFRFSLIIVFSLTAGCQTLRDLHLKAPALETVYDFDAGLPDDMDITSLELAASESVKYYEKLKPSRIFRVGGRKVSVKTLLASVKRIVEIFKQTGDAKERERLIVREFNIYRGTGHYRLGNVLVTGYYQPVLNGSLTKDKTHKWPLYAKPADLVTVNLGDFYKSLKGKRVTGRVKNGRLIPYHDRMAIDRKGVLAGSGLEIVWVDDPVDVFFLQVQGSGVVRLSDGTEFYANYSAVNGRAYRSIGWFLIKNGAIPRKEMSLTAIRKWLNKNPGELERVLDYNPSYVFFKRMDDGPFGSTGAKLVAGRSAAFDPRRFPKGALAHITVDTPVIENGEVVKWKKVERFVFNHDQGGAIKGPTRMDLFFGKGDNAGLRAGFMKNPGTLLFLVLKDRFVSAY</sequence>
<evidence type="ECO:0000259" key="6">
    <source>
        <dbReference type="SMART" id="SM00925"/>
    </source>
</evidence>
<evidence type="ECO:0000313" key="7">
    <source>
        <dbReference type="EMBL" id="VAX17092.1"/>
    </source>
</evidence>
<dbReference type="Gene3D" id="2.40.240.50">
    <property type="entry name" value="Barwin-like endoglucanases"/>
    <property type="match status" value="1"/>
</dbReference>
<keyword evidence="3" id="KW-0456">Lyase</keyword>
<evidence type="ECO:0000256" key="3">
    <source>
        <dbReference type="ARBA" id="ARBA00023239"/>
    </source>
</evidence>
<protein>
    <recommendedName>
        <fullName evidence="2">peptidoglycan lytic exotransglycosylase</fullName>
        <ecNumber evidence="2">4.2.2.n1</ecNumber>
    </recommendedName>
    <alternativeName>
        <fullName evidence="5">Murein hydrolase A</fullName>
    </alternativeName>
</protein>
<dbReference type="EC" id="4.2.2.n1" evidence="2"/>
<reference evidence="7" key="1">
    <citation type="submission" date="2018-06" db="EMBL/GenBank/DDBJ databases">
        <authorList>
            <person name="Zhirakovskaya E."/>
        </authorList>
    </citation>
    <scope>NUCLEOTIDE SEQUENCE</scope>
</reference>
<feature type="domain" description="Lytic transglycosylase MltA" evidence="6">
    <location>
        <begin position="136"/>
        <end position="294"/>
    </location>
</feature>
<dbReference type="GO" id="GO:0071555">
    <property type="term" value="P:cell wall organization"/>
    <property type="evidence" value="ECO:0007669"/>
    <property type="project" value="UniProtKB-KW"/>
</dbReference>
<gene>
    <name evidence="7" type="ORF">MNBD_NITROSPINAE01-1746</name>
</gene>
<organism evidence="7">
    <name type="scientific">hydrothermal vent metagenome</name>
    <dbReference type="NCBI Taxonomy" id="652676"/>
    <lineage>
        <taxon>unclassified sequences</taxon>
        <taxon>metagenomes</taxon>
        <taxon>ecological metagenomes</taxon>
    </lineage>
</organism>
<dbReference type="Gene3D" id="2.40.40.10">
    <property type="entry name" value="RlpA-like domain"/>
    <property type="match status" value="1"/>
</dbReference>
<dbReference type="CDD" id="cd14668">
    <property type="entry name" value="mlta_B"/>
    <property type="match status" value="1"/>
</dbReference>
<dbReference type="SMART" id="SM00925">
    <property type="entry name" value="MltA"/>
    <property type="match status" value="1"/>
</dbReference>
<dbReference type="InterPro" id="IPR036908">
    <property type="entry name" value="RlpA-like_sf"/>
</dbReference>
<dbReference type="PIRSF" id="PIRSF019422">
    <property type="entry name" value="MltA"/>
    <property type="match status" value="1"/>
</dbReference>
<accession>A0A3B1BLY6</accession>
<comment type="catalytic activity">
    <reaction evidence="1">
        <text>Exolytic cleavage of the (1-&gt;4)-beta-glycosidic linkage between N-acetylmuramic acid (MurNAc) and N-acetylglucosamine (GlcNAc) residues in peptidoglycan, from either the reducing or the non-reducing ends of the peptidoglycan chains, with concomitant formation of a 1,6-anhydrobond in the MurNAc residue.</text>
        <dbReference type="EC" id="4.2.2.n1"/>
    </reaction>
</comment>
<evidence type="ECO:0000256" key="5">
    <source>
        <dbReference type="ARBA" id="ARBA00030918"/>
    </source>
</evidence>
<dbReference type="PANTHER" id="PTHR30124">
    <property type="entry name" value="MEMBRANE-BOUND LYTIC MUREIN TRANSGLYCOSYLASE A"/>
    <property type="match status" value="1"/>
</dbReference>
<keyword evidence="4" id="KW-0961">Cell wall biogenesis/degradation</keyword>
<proteinExistence type="predicted"/>
<dbReference type="AlphaFoldDB" id="A0A3B1BLY6"/>
<name>A0A3B1BLY6_9ZZZZ</name>
<dbReference type="PROSITE" id="PS51257">
    <property type="entry name" value="PROKAR_LIPOPROTEIN"/>
    <property type="match status" value="1"/>
</dbReference>
<dbReference type="GO" id="GO:0009253">
    <property type="term" value="P:peptidoglycan catabolic process"/>
    <property type="evidence" value="ECO:0007669"/>
    <property type="project" value="TreeGrafter"/>
</dbReference>
<dbReference type="SUPFAM" id="SSF50685">
    <property type="entry name" value="Barwin-like endoglucanases"/>
    <property type="match status" value="1"/>
</dbReference>
<dbReference type="PANTHER" id="PTHR30124:SF0">
    <property type="entry name" value="MEMBRANE-BOUND LYTIC MUREIN TRANSGLYCOSYLASE A"/>
    <property type="match status" value="1"/>
</dbReference>
<evidence type="ECO:0000256" key="2">
    <source>
        <dbReference type="ARBA" id="ARBA00012587"/>
    </source>
</evidence>
<dbReference type="EMBL" id="UOGC01000044">
    <property type="protein sequence ID" value="VAX17092.1"/>
    <property type="molecule type" value="Genomic_DNA"/>
</dbReference>
<dbReference type="Pfam" id="PF06725">
    <property type="entry name" value="3D"/>
    <property type="match status" value="1"/>
</dbReference>